<dbReference type="PANTHER" id="PTHR32361:SF9">
    <property type="entry name" value="FERRIC REDUCTASE TRANSMEMBRANE COMPONENT 3-RELATED"/>
    <property type="match status" value="1"/>
</dbReference>
<evidence type="ECO:0000256" key="3">
    <source>
        <dbReference type="ARBA" id="ARBA00012668"/>
    </source>
</evidence>
<dbReference type="SFLD" id="SFLDS00052">
    <property type="entry name" value="Ferric_Reductase_Domain"/>
    <property type="match status" value="1"/>
</dbReference>
<dbReference type="InterPro" id="IPR039261">
    <property type="entry name" value="FNR_nucleotide-bd"/>
</dbReference>
<dbReference type="STRING" id="230819.A0A5C3LA24"/>
<dbReference type="Pfam" id="PF08022">
    <property type="entry name" value="FAD_binding_8"/>
    <property type="match status" value="1"/>
</dbReference>
<dbReference type="InterPro" id="IPR013121">
    <property type="entry name" value="Fe_red_NAD-bd_6"/>
</dbReference>
<dbReference type="EC" id="1.16.1.9" evidence="3"/>
<keyword evidence="9" id="KW-0560">Oxidoreductase</keyword>
<evidence type="ECO:0000313" key="18">
    <source>
        <dbReference type="Proteomes" id="UP000307440"/>
    </source>
</evidence>
<keyword evidence="11 14" id="KW-0472">Membrane</keyword>
<dbReference type="GO" id="GO:0015677">
    <property type="term" value="P:copper ion import"/>
    <property type="evidence" value="ECO:0007669"/>
    <property type="project" value="TreeGrafter"/>
</dbReference>
<dbReference type="CDD" id="cd06186">
    <property type="entry name" value="NOX_Duox_like_FAD_NADP"/>
    <property type="match status" value="1"/>
</dbReference>
<dbReference type="PROSITE" id="PS51384">
    <property type="entry name" value="FAD_FR"/>
    <property type="match status" value="1"/>
</dbReference>
<dbReference type="Proteomes" id="UP000307440">
    <property type="component" value="Unassembled WGS sequence"/>
</dbReference>
<keyword evidence="10" id="KW-0406">Ion transport</keyword>
<dbReference type="GO" id="GO:0006879">
    <property type="term" value="P:intracellular iron ion homeostasis"/>
    <property type="evidence" value="ECO:0007669"/>
    <property type="project" value="TreeGrafter"/>
</dbReference>
<dbReference type="Pfam" id="PF08030">
    <property type="entry name" value="NAD_binding_6"/>
    <property type="match status" value="1"/>
</dbReference>
<evidence type="ECO:0000256" key="5">
    <source>
        <dbReference type="ARBA" id="ARBA00022475"/>
    </source>
</evidence>
<dbReference type="SUPFAM" id="SSF52343">
    <property type="entry name" value="Ferredoxin reductase-like, C-terminal NADP-linked domain"/>
    <property type="match status" value="1"/>
</dbReference>
<dbReference type="Pfam" id="PF01794">
    <property type="entry name" value="Ferric_reduct"/>
    <property type="match status" value="1"/>
</dbReference>
<dbReference type="InterPro" id="IPR017938">
    <property type="entry name" value="Riboflavin_synthase-like_b-brl"/>
</dbReference>
<dbReference type="Gene3D" id="3.40.50.80">
    <property type="entry name" value="Nucleotide-binding domain of ferredoxin-NADP reductase (FNR) module"/>
    <property type="match status" value="1"/>
</dbReference>
<name>A0A5C3LA24_COPMA</name>
<feature type="transmembrane region" description="Helical" evidence="14">
    <location>
        <begin position="41"/>
        <end position="62"/>
    </location>
</feature>
<feature type="transmembrane region" description="Helical" evidence="14">
    <location>
        <begin position="233"/>
        <end position="255"/>
    </location>
</feature>
<evidence type="ECO:0000313" key="17">
    <source>
        <dbReference type="EMBL" id="TFK29363.1"/>
    </source>
</evidence>
<evidence type="ECO:0000256" key="14">
    <source>
        <dbReference type="SAM" id="Phobius"/>
    </source>
</evidence>
<keyword evidence="4" id="KW-0813">Transport</keyword>
<feature type="chain" id="PRO_5022902318" description="ferric-chelate reductase (NADPH)" evidence="15">
    <location>
        <begin position="22"/>
        <end position="612"/>
    </location>
</feature>
<dbReference type="SUPFAM" id="SSF63380">
    <property type="entry name" value="Riboflavin synthase domain-like"/>
    <property type="match status" value="1"/>
</dbReference>
<organism evidence="17 18">
    <name type="scientific">Coprinopsis marcescibilis</name>
    <name type="common">Agaric fungus</name>
    <name type="synonym">Psathyrella marcescibilis</name>
    <dbReference type="NCBI Taxonomy" id="230819"/>
    <lineage>
        <taxon>Eukaryota</taxon>
        <taxon>Fungi</taxon>
        <taxon>Dikarya</taxon>
        <taxon>Basidiomycota</taxon>
        <taxon>Agaricomycotina</taxon>
        <taxon>Agaricomycetes</taxon>
        <taxon>Agaricomycetidae</taxon>
        <taxon>Agaricales</taxon>
        <taxon>Agaricineae</taxon>
        <taxon>Psathyrellaceae</taxon>
        <taxon>Coprinopsis</taxon>
    </lineage>
</organism>
<evidence type="ECO:0000259" key="16">
    <source>
        <dbReference type="PROSITE" id="PS51384"/>
    </source>
</evidence>
<dbReference type="InterPro" id="IPR051410">
    <property type="entry name" value="Ferric/Cupric_Reductase"/>
</dbReference>
<keyword evidence="5" id="KW-1003">Cell membrane</keyword>
<feature type="domain" description="FAD-binding FR-type" evidence="16">
    <location>
        <begin position="312"/>
        <end position="427"/>
    </location>
</feature>
<evidence type="ECO:0000256" key="1">
    <source>
        <dbReference type="ARBA" id="ARBA00004651"/>
    </source>
</evidence>
<evidence type="ECO:0000256" key="11">
    <source>
        <dbReference type="ARBA" id="ARBA00023136"/>
    </source>
</evidence>
<dbReference type="AlphaFoldDB" id="A0A5C3LA24"/>
<evidence type="ECO:0000256" key="2">
    <source>
        <dbReference type="ARBA" id="ARBA00006278"/>
    </source>
</evidence>
<evidence type="ECO:0000256" key="10">
    <source>
        <dbReference type="ARBA" id="ARBA00023065"/>
    </source>
</evidence>
<dbReference type="GO" id="GO:0005886">
    <property type="term" value="C:plasma membrane"/>
    <property type="evidence" value="ECO:0007669"/>
    <property type="project" value="UniProtKB-SubCell"/>
</dbReference>
<dbReference type="OrthoDB" id="4494341at2759"/>
<keyword evidence="12" id="KW-0325">Glycoprotein</keyword>
<keyword evidence="8 14" id="KW-1133">Transmembrane helix</keyword>
<keyword evidence="18" id="KW-1185">Reference proteome</keyword>
<dbReference type="EMBL" id="ML210150">
    <property type="protein sequence ID" value="TFK29363.1"/>
    <property type="molecule type" value="Genomic_DNA"/>
</dbReference>
<keyword evidence="6 14" id="KW-0812">Transmembrane</keyword>
<feature type="transmembrane region" description="Helical" evidence="14">
    <location>
        <begin position="262"/>
        <end position="283"/>
    </location>
</feature>
<dbReference type="InterPro" id="IPR013112">
    <property type="entry name" value="FAD-bd_8"/>
</dbReference>
<evidence type="ECO:0000256" key="13">
    <source>
        <dbReference type="ARBA" id="ARBA00048483"/>
    </source>
</evidence>
<comment type="similarity">
    <text evidence="2">Belongs to the ferric reductase (FRE) family.</text>
</comment>
<reference evidence="17 18" key="1">
    <citation type="journal article" date="2019" name="Nat. Ecol. Evol.">
        <title>Megaphylogeny resolves global patterns of mushroom evolution.</title>
        <authorList>
            <person name="Varga T."/>
            <person name="Krizsan K."/>
            <person name="Foldi C."/>
            <person name="Dima B."/>
            <person name="Sanchez-Garcia M."/>
            <person name="Sanchez-Ramirez S."/>
            <person name="Szollosi G.J."/>
            <person name="Szarkandi J.G."/>
            <person name="Papp V."/>
            <person name="Albert L."/>
            <person name="Andreopoulos W."/>
            <person name="Angelini C."/>
            <person name="Antonin V."/>
            <person name="Barry K.W."/>
            <person name="Bougher N.L."/>
            <person name="Buchanan P."/>
            <person name="Buyck B."/>
            <person name="Bense V."/>
            <person name="Catcheside P."/>
            <person name="Chovatia M."/>
            <person name="Cooper J."/>
            <person name="Damon W."/>
            <person name="Desjardin D."/>
            <person name="Finy P."/>
            <person name="Geml J."/>
            <person name="Haridas S."/>
            <person name="Hughes K."/>
            <person name="Justo A."/>
            <person name="Karasinski D."/>
            <person name="Kautmanova I."/>
            <person name="Kiss B."/>
            <person name="Kocsube S."/>
            <person name="Kotiranta H."/>
            <person name="LaButti K.M."/>
            <person name="Lechner B.E."/>
            <person name="Liimatainen K."/>
            <person name="Lipzen A."/>
            <person name="Lukacs Z."/>
            <person name="Mihaltcheva S."/>
            <person name="Morgado L.N."/>
            <person name="Niskanen T."/>
            <person name="Noordeloos M.E."/>
            <person name="Ohm R.A."/>
            <person name="Ortiz-Santana B."/>
            <person name="Ovrebo C."/>
            <person name="Racz N."/>
            <person name="Riley R."/>
            <person name="Savchenko A."/>
            <person name="Shiryaev A."/>
            <person name="Soop K."/>
            <person name="Spirin V."/>
            <person name="Szebenyi C."/>
            <person name="Tomsovsky M."/>
            <person name="Tulloss R.E."/>
            <person name="Uehling J."/>
            <person name="Grigoriev I.V."/>
            <person name="Vagvolgyi C."/>
            <person name="Papp T."/>
            <person name="Martin F.M."/>
            <person name="Miettinen O."/>
            <person name="Hibbett D.S."/>
            <person name="Nagy L.G."/>
        </authorList>
    </citation>
    <scope>NUCLEOTIDE SEQUENCE [LARGE SCALE GENOMIC DNA]</scope>
    <source>
        <strain evidence="17 18">CBS 121175</strain>
    </source>
</reference>
<accession>A0A5C3LA24</accession>
<dbReference type="GO" id="GO:0052851">
    <property type="term" value="F:ferric-chelate reductase (NADPH) activity"/>
    <property type="evidence" value="ECO:0007669"/>
    <property type="project" value="UniProtKB-EC"/>
</dbReference>
<dbReference type="PANTHER" id="PTHR32361">
    <property type="entry name" value="FERRIC/CUPRIC REDUCTASE TRANSMEMBRANE COMPONENT"/>
    <property type="match status" value="1"/>
</dbReference>
<dbReference type="SFLD" id="SFLDG01168">
    <property type="entry name" value="Ferric_reductase_subgroup_(FRE"/>
    <property type="match status" value="1"/>
</dbReference>
<protein>
    <recommendedName>
        <fullName evidence="3">ferric-chelate reductase (NADPH)</fullName>
        <ecNumber evidence="3">1.16.1.9</ecNumber>
    </recommendedName>
</protein>
<comment type="catalytic activity">
    <reaction evidence="13">
        <text>2 a Fe(II)-siderophore + NADP(+) + H(+) = 2 a Fe(III)-siderophore + NADPH</text>
        <dbReference type="Rhea" id="RHEA:28795"/>
        <dbReference type="Rhea" id="RHEA-COMP:11342"/>
        <dbReference type="Rhea" id="RHEA-COMP:11344"/>
        <dbReference type="ChEBI" id="CHEBI:15378"/>
        <dbReference type="ChEBI" id="CHEBI:29033"/>
        <dbReference type="ChEBI" id="CHEBI:29034"/>
        <dbReference type="ChEBI" id="CHEBI:57783"/>
        <dbReference type="ChEBI" id="CHEBI:58349"/>
        <dbReference type="EC" id="1.16.1.9"/>
    </reaction>
</comment>
<evidence type="ECO:0000256" key="4">
    <source>
        <dbReference type="ARBA" id="ARBA00022448"/>
    </source>
</evidence>
<proteinExistence type="inferred from homology"/>
<evidence type="ECO:0000256" key="12">
    <source>
        <dbReference type="ARBA" id="ARBA00023180"/>
    </source>
</evidence>
<feature type="transmembrane region" description="Helical" evidence="14">
    <location>
        <begin position="128"/>
        <end position="150"/>
    </location>
</feature>
<dbReference type="GO" id="GO:0006826">
    <property type="term" value="P:iron ion transport"/>
    <property type="evidence" value="ECO:0007669"/>
    <property type="project" value="UniProtKB-ARBA"/>
</dbReference>
<dbReference type="InterPro" id="IPR013130">
    <property type="entry name" value="Fe3_Rdtase_TM_dom"/>
</dbReference>
<sequence length="612" mass="67338">MASPSRFLLILPLLTSSGVDAITYADLQTRKANDKHYVKDVWIFLGSVLAFFTVVNWVRRLYHLFVSTRKPRARLSAGREPSTLEKAQPVVVASSDTPSCVGAIGASISTAFRIVVFRWSLCIGPYSLGTVGELAFVSAYISANLIWLFINTRNLETNFYKARAGMIATAQLPLVVALANKNSVVSFLTGLSHEKLNVLHRASGRTVFVFLWIHVIGRAITDLPPHVTFSMPHMIAGFTGIAALTAGTFLSLRIFRQAIFEFFFMGHLVLMSIFIITAFFHVYPLGYGYYVWPSFVLWGLDRILRVTGLLWNNYWRCSASSKAQGTIELLTPDTIRLTMKRQFTWRPGQHAYVCIPKISKWALEFHPFTISTIPYNLDGTTPAERDVVFLIRARDGLTRRLKNHISEHGSGTITAYVDGPYGFPPSLHQFSTSILIAGGSGISYTLPQLLDLIRLSSTGGSSAVHRLLFVWIVRGDGNLPWINKIISEALASVKKPLIVEARIYITGAGISPGNKPGIFPNVQPEKDEIVYIEPESDSSNAKIYHGRPDVQTLLDEEISIANGPVSVDIAGPAGLTTSVRAALTSGKASAGAALKGRRPVTLHVETFDMVTP</sequence>
<evidence type="ECO:0000256" key="7">
    <source>
        <dbReference type="ARBA" id="ARBA00022982"/>
    </source>
</evidence>
<dbReference type="InterPro" id="IPR017927">
    <property type="entry name" value="FAD-bd_FR_type"/>
</dbReference>
<comment type="subcellular location">
    <subcellularLocation>
        <location evidence="1">Cell membrane</location>
        <topology evidence="1">Multi-pass membrane protein</topology>
    </subcellularLocation>
</comment>
<evidence type="ECO:0000256" key="9">
    <source>
        <dbReference type="ARBA" id="ARBA00023002"/>
    </source>
</evidence>
<gene>
    <name evidence="17" type="ORF">FA15DRAFT_582632</name>
</gene>
<keyword evidence="15" id="KW-0732">Signal</keyword>
<evidence type="ECO:0000256" key="15">
    <source>
        <dbReference type="SAM" id="SignalP"/>
    </source>
</evidence>
<feature type="signal peptide" evidence="15">
    <location>
        <begin position="1"/>
        <end position="21"/>
    </location>
</feature>
<keyword evidence="7" id="KW-0249">Electron transport</keyword>
<evidence type="ECO:0000256" key="8">
    <source>
        <dbReference type="ARBA" id="ARBA00022989"/>
    </source>
</evidence>
<evidence type="ECO:0000256" key="6">
    <source>
        <dbReference type="ARBA" id="ARBA00022692"/>
    </source>
</evidence>